<reference evidence="2 3" key="1">
    <citation type="submission" date="2017-07" db="EMBL/GenBank/DDBJ databases">
        <title>Analysis of two Campylobacter avium genomes and identification of a novel hippuricase gene.</title>
        <authorList>
            <person name="Miller W.G."/>
            <person name="Chapman M.H."/>
            <person name="Yee E."/>
            <person name="Revez J."/>
            <person name="Bono J.L."/>
            <person name="Rossi M."/>
        </authorList>
    </citation>
    <scope>NUCLEOTIDE SEQUENCE [LARGE SCALE GENOMIC DNA]</scope>
    <source>
        <strain evidence="2 3">LMG 24591</strain>
    </source>
</reference>
<dbReference type="KEGG" id="cavi:CAV_1254"/>
<protein>
    <submittedName>
        <fullName evidence="2">Putative membrane protein</fullName>
    </submittedName>
</protein>
<dbReference type="Proteomes" id="UP000201169">
    <property type="component" value="Chromosome"/>
</dbReference>
<dbReference type="AlphaFoldDB" id="A0A222MYS9"/>
<gene>
    <name evidence="2" type="ORF">CAV_1254</name>
</gene>
<dbReference type="RefSeq" id="WP_094325679.1">
    <property type="nucleotide sequence ID" value="NZ_CP022347.1"/>
</dbReference>
<dbReference type="EMBL" id="CP022347">
    <property type="protein sequence ID" value="ASQ30880.1"/>
    <property type="molecule type" value="Genomic_DNA"/>
</dbReference>
<feature type="transmembrane region" description="Helical" evidence="1">
    <location>
        <begin position="149"/>
        <end position="169"/>
    </location>
</feature>
<evidence type="ECO:0000313" key="2">
    <source>
        <dbReference type="EMBL" id="ASQ30880.1"/>
    </source>
</evidence>
<keyword evidence="1" id="KW-0472">Membrane</keyword>
<accession>A0A222MYS9</accession>
<evidence type="ECO:0000256" key="1">
    <source>
        <dbReference type="SAM" id="Phobius"/>
    </source>
</evidence>
<proteinExistence type="predicted"/>
<keyword evidence="1" id="KW-1133">Transmembrane helix</keyword>
<sequence length="260" mass="29857">MKFLLPLFICLPLFGVNLLNYNVYDRQDRVDIMLSFDAAYSGNITQDIKQGIVLINLDGVSSKKEETRELNSNLVKKILLSPQKNKTSIMLETKESVDINFANINNKIGLRIRIIPKGANLTSSTPLNLINEANTTVATKNSSLDGVDLTNYMIVLFILLAILIALWWFKKYYLLKGTPNFAGFKVIFQRPLDRSNQFIVLEYENKRYTMIIGNSNLILEKEELAEESTTQKKESKERSFDAFFEENKKRLQNLLNKKTN</sequence>
<keyword evidence="1" id="KW-0812">Transmembrane</keyword>
<name>A0A222MYS9_9BACT</name>
<keyword evidence="3" id="KW-1185">Reference proteome</keyword>
<evidence type="ECO:0000313" key="3">
    <source>
        <dbReference type="Proteomes" id="UP000201169"/>
    </source>
</evidence>
<dbReference type="OrthoDB" id="5338856at2"/>
<organism evidence="2 3">
    <name type="scientific">Campylobacter avium LMG 24591</name>
    <dbReference type="NCBI Taxonomy" id="522484"/>
    <lineage>
        <taxon>Bacteria</taxon>
        <taxon>Pseudomonadati</taxon>
        <taxon>Campylobacterota</taxon>
        <taxon>Epsilonproteobacteria</taxon>
        <taxon>Campylobacterales</taxon>
        <taxon>Campylobacteraceae</taxon>
        <taxon>Campylobacter</taxon>
    </lineage>
</organism>